<dbReference type="InterPro" id="IPR011011">
    <property type="entry name" value="Znf_FYVE_PHD"/>
</dbReference>
<dbReference type="SUPFAM" id="SSF57903">
    <property type="entry name" value="FYVE/PHD zinc finger"/>
    <property type="match status" value="1"/>
</dbReference>
<organism evidence="2 3">
    <name type="scientific">Leucocoprinus birnbaumii</name>
    <dbReference type="NCBI Taxonomy" id="56174"/>
    <lineage>
        <taxon>Eukaryota</taxon>
        <taxon>Fungi</taxon>
        <taxon>Dikarya</taxon>
        <taxon>Basidiomycota</taxon>
        <taxon>Agaricomycotina</taxon>
        <taxon>Agaricomycetes</taxon>
        <taxon>Agaricomycetidae</taxon>
        <taxon>Agaricales</taxon>
        <taxon>Agaricineae</taxon>
        <taxon>Agaricaceae</taxon>
        <taxon>Leucocoprinus</taxon>
    </lineage>
</organism>
<protein>
    <recommendedName>
        <fullName evidence="4">Zinc finger PHD-type domain-containing protein</fullName>
    </recommendedName>
</protein>
<feature type="region of interest" description="Disordered" evidence="1">
    <location>
        <begin position="1427"/>
        <end position="1448"/>
    </location>
</feature>
<dbReference type="EMBL" id="JANIEX010000706">
    <property type="protein sequence ID" value="KAJ3563967.1"/>
    <property type="molecule type" value="Genomic_DNA"/>
</dbReference>
<feature type="compositionally biased region" description="Polar residues" evidence="1">
    <location>
        <begin position="491"/>
        <end position="506"/>
    </location>
</feature>
<gene>
    <name evidence="2" type="ORF">NP233_g8597</name>
</gene>
<feature type="compositionally biased region" description="Basic residues" evidence="1">
    <location>
        <begin position="513"/>
        <end position="529"/>
    </location>
</feature>
<feature type="region of interest" description="Disordered" evidence="1">
    <location>
        <begin position="491"/>
        <end position="532"/>
    </location>
</feature>
<accession>A0AAD5VM02</accession>
<evidence type="ECO:0008006" key="4">
    <source>
        <dbReference type="Google" id="ProtNLM"/>
    </source>
</evidence>
<feature type="region of interest" description="Disordered" evidence="1">
    <location>
        <begin position="1356"/>
        <end position="1378"/>
    </location>
</feature>
<sequence>MPGLKGWAEIACDVKETLHKWIGGVHWSNSGYHSHIQPDAIRPGPHGKRELGEILEHHPDAKPLELAHGIRTLNGHTKPAAEIDPAFKNHDRLTNYTTQISVSGKHSKRKQGPDTMSELKSFTEAHPGFIVQITADPLVVCVRTEWMMKMAVHEEYENHVNGVLSDGAHGFFKDGNEILMTSSVYSRVHSRWVPALFSYLSGQTARHFKCHFLVLFNGTWMALKAHKEFPATLEEMHCLIVNVVDFSLAQREGFIQAYVEFCQRWAFELSDVRSDQERREAAMKLLKGCAQHFRSGITRAKNVVDPVDQEEFIQSMLALTEAEDLVTMKEQGKKIVDRFKDTAAFVLFWTSNLIGPMLLRARRLMDEKLWDSTPNSTNAQESFHYWLYRAIGIAHSVFSGLDGLFRVAMHFESQFLDLERGIRVKYGSVKAPPETSGTDMGLGINQSLKLADGADDMTNPTEIKPGRAPDTISELRGNKKFMIDGQVVDTSTPALKSPTKTRTKAFSSSPSKSSRKRGAVPGSPKKRKVGSPEKASQLAVAYWGRPGCTIDEMSCWLDTSLQLLEAAFEHLGIEMEIQKCIEDLPESPLKRLFEDLMGRAQTSVLDSEATRSFNETRSALRDDLFELGIINAKNEPQTLFGWLPGLIQSTRQQELLVGSAGRLSTLCVTLELSYRMCYGHALTAGTHYDIQRRASWQGALPQLDGEQCNWDVGVWFEQYFLPFVGAKAVESTCWRNTEQVQWCRGRRHDAFFKCSMPVILLLEFVQEEAYHEWKIPTTLELSKSEKLHYELVGIAFRTWPKSKNDIAHFTCQYWHKGDGYLYIYGDQENGGHAEKRTGVSFAQRGRYQAGKRAHEAVYVLSGGFKSQDRFYDMRVKELLKKKLKMTRAFAGALPELTLEDPAFRVLESEHRDWLLNPHNERSQEYVRATKVRDVENSDMVREQVETLMRWGKGQKCPCGIKVKAHSKTDLGTAVQCWECKSWLHDACLRRGKAGLVGEGEFRCDICRYGHGASSLPEEECTCPGALQNIWKVEEELQDRLRVGIACLAPCGNFFYPVRLIRLLPTDDVAHRKWIVKWFRGSHLVDESGQQKPGETSVEEERDLINHLWNNQAGRRESRLGYWPLACRMADTRETELEKMLTFAPEFEEALGPHIHDLRRMMVLPTNYPHDVPAWQPTTGLMLPVQAPLTTAEYQMLNDWMLKRLCIKKELYRKTFMHEGRVRVHAITLLVAYRLKKKSKVKREVEWKEWLSRAWAVQRKADLEKGILDKQAASMDEVDRKCVADLERLMFDCRERAGLAGARQWGLDAGYHQNNWNPYEAFDQDTCETTEEADWQNTIVAGNYEKRGKEYIEWVSTTESSAPAQTKPKPRMRRSSDPVAAALTHDQKIEHLIQQVWCLDKEGNTVAVDISSEKVLAGKKVIEEKVEENLKEEESEDSGNNLKQRPREVNTEVQETITGVKRKLQAAGLGTDCSDLSNAEPESEEETWAAAKDPVANAKEKVALKTIRTYGIRRMSSRKGKVVQRG</sequence>
<keyword evidence="3" id="KW-1185">Reference proteome</keyword>
<feature type="region of interest" description="Disordered" evidence="1">
    <location>
        <begin position="1470"/>
        <end position="1489"/>
    </location>
</feature>
<dbReference type="Proteomes" id="UP001213000">
    <property type="component" value="Unassembled WGS sequence"/>
</dbReference>
<comment type="caution">
    <text evidence="2">The sequence shown here is derived from an EMBL/GenBank/DDBJ whole genome shotgun (WGS) entry which is preliminary data.</text>
</comment>
<evidence type="ECO:0000313" key="2">
    <source>
        <dbReference type="EMBL" id="KAJ3563967.1"/>
    </source>
</evidence>
<proteinExistence type="predicted"/>
<evidence type="ECO:0000313" key="3">
    <source>
        <dbReference type="Proteomes" id="UP001213000"/>
    </source>
</evidence>
<name>A0AAD5VM02_9AGAR</name>
<evidence type="ECO:0000256" key="1">
    <source>
        <dbReference type="SAM" id="MobiDB-lite"/>
    </source>
</evidence>
<reference evidence="2" key="1">
    <citation type="submission" date="2022-07" db="EMBL/GenBank/DDBJ databases">
        <title>Genome Sequence of Leucocoprinus birnbaumii.</title>
        <authorList>
            <person name="Buettner E."/>
        </authorList>
    </citation>
    <scope>NUCLEOTIDE SEQUENCE</scope>
    <source>
        <strain evidence="2">VT141</strain>
    </source>
</reference>